<dbReference type="OrthoDB" id="7289984at2759"/>
<sequence length="241" mass="26556">MPSYLVTGVNRGIGLALVHEWLKDPQNLVIGTVREPGQCASIDTLLQEYPRDRFIALALDLAIRSTIDKLAETVAGLLPESGLDYLIHNAAACSQKLTPFEHLDPDVLEEELRVNTVAPLYLLQKLLPSVRKGSAKKILLLSSCMGSIQNAPFFVGCTESYSITKAGINMIGRKWGALLKTEGITVVVVHPGWVDTEMGSYIDEWVTKNFPEQQNISAVQAAEGTLKAVEFYMWDGTKLPW</sequence>
<dbReference type="FunCoup" id="S8DPP4">
    <property type="interactions" value="128"/>
</dbReference>
<evidence type="ECO:0000256" key="1">
    <source>
        <dbReference type="ARBA" id="ARBA00022857"/>
    </source>
</evidence>
<dbReference type="InterPro" id="IPR002347">
    <property type="entry name" value="SDR_fam"/>
</dbReference>
<keyword evidence="1" id="KW-0521">NADP</keyword>
<dbReference type="eggNOG" id="KOG1611">
    <property type="taxonomic scope" value="Eukaryota"/>
</dbReference>
<dbReference type="PRINTS" id="PR00081">
    <property type="entry name" value="GDHRDH"/>
</dbReference>
<protein>
    <recommendedName>
        <fullName evidence="4">NAD-binding protein</fullName>
    </recommendedName>
</protein>
<evidence type="ECO:0008006" key="4">
    <source>
        <dbReference type="Google" id="ProtNLM"/>
    </source>
</evidence>
<accession>S8DPP4</accession>
<dbReference type="PANTHER" id="PTHR45458">
    <property type="entry name" value="SHORT-CHAIN DEHYDROGENASE/REDUCTASE SDR"/>
    <property type="match status" value="1"/>
</dbReference>
<gene>
    <name evidence="2" type="ORF">FOMPIDRAFT_1033256</name>
</gene>
<dbReference type="PROSITE" id="PS00061">
    <property type="entry name" value="ADH_SHORT"/>
    <property type="match status" value="1"/>
</dbReference>
<dbReference type="AlphaFoldDB" id="S8DPP4"/>
<dbReference type="Proteomes" id="UP000015241">
    <property type="component" value="Unassembled WGS sequence"/>
</dbReference>
<name>S8DPP4_FOMSC</name>
<dbReference type="GO" id="GO:0016616">
    <property type="term" value="F:oxidoreductase activity, acting on the CH-OH group of donors, NAD or NADP as acceptor"/>
    <property type="evidence" value="ECO:0007669"/>
    <property type="project" value="TreeGrafter"/>
</dbReference>
<dbReference type="EMBL" id="KE504227">
    <property type="protein sequence ID" value="EPS94627.1"/>
    <property type="molecule type" value="Genomic_DNA"/>
</dbReference>
<reference evidence="2 3" key="1">
    <citation type="journal article" date="2012" name="Science">
        <title>The Paleozoic origin of enzymatic lignin decomposition reconstructed from 31 fungal genomes.</title>
        <authorList>
            <person name="Floudas D."/>
            <person name="Binder M."/>
            <person name="Riley R."/>
            <person name="Barry K."/>
            <person name="Blanchette R.A."/>
            <person name="Henrissat B."/>
            <person name="Martinez A.T."/>
            <person name="Otillar R."/>
            <person name="Spatafora J.W."/>
            <person name="Yadav J.S."/>
            <person name="Aerts A."/>
            <person name="Benoit I."/>
            <person name="Boyd A."/>
            <person name="Carlson A."/>
            <person name="Copeland A."/>
            <person name="Coutinho P.M."/>
            <person name="de Vries R.P."/>
            <person name="Ferreira P."/>
            <person name="Findley K."/>
            <person name="Foster B."/>
            <person name="Gaskell J."/>
            <person name="Glotzer D."/>
            <person name="Gorecki P."/>
            <person name="Heitman J."/>
            <person name="Hesse C."/>
            <person name="Hori C."/>
            <person name="Igarashi K."/>
            <person name="Jurgens J.A."/>
            <person name="Kallen N."/>
            <person name="Kersten P."/>
            <person name="Kohler A."/>
            <person name="Kuees U."/>
            <person name="Kumar T.K.A."/>
            <person name="Kuo A."/>
            <person name="LaButti K."/>
            <person name="Larrondo L.F."/>
            <person name="Lindquist E."/>
            <person name="Ling A."/>
            <person name="Lombard V."/>
            <person name="Lucas S."/>
            <person name="Lundell T."/>
            <person name="Martin R."/>
            <person name="McLaughlin D.J."/>
            <person name="Morgenstern I."/>
            <person name="Morin E."/>
            <person name="Murat C."/>
            <person name="Nagy L.G."/>
            <person name="Nolan M."/>
            <person name="Ohm R.A."/>
            <person name="Patyshakuliyeva A."/>
            <person name="Rokas A."/>
            <person name="Ruiz-Duenas F.J."/>
            <person name="Sabat G."/>
            <person name="Salamov A."/>
            <person name="Samejima M."/>
            <person name="Schmutz J."/>
            <person name="Slot J.C."/>
            <person name="St John F."/>
            <person name="Stenlid J."/>
            <person name="Sun H."/>
            <person name="Sun S."/>
            <person name="Syed K."/>
            <person name="Tsang A."/>
            <person name="Wiebenga A."/>
            <person name="Young D."/>
            <person name="Pisabarro A."/>
            <person name="Eastwood D.C."/>
            <person name="Martin F."/>
            <person name="Cullen D."/>
            <person name="Grigoriev I.V."/>
            <person name="Hibbett D.S."/>
        </authorList>
    </citation>
    <scope>NUCLEOTIDE SEQUENCE</scope>
    <source>
        <strain evidence="3">FP-58527</strain>
    </source>
</reference>
<dbReference type="InParanoid" id="S8DPP4"/>
<dbReference type="InterPro" id="IPR052184">
    <property type="entry name" value="SDR_enzymes"/>
</dbReference>
<evidence type="ECO:0000313" key="3">
    <source>
        <dbReference type="Proteomes" id="UP000015241"/>
    </source>
</evidence>
<dbReference type="Pfam" id="PF00106">
    <property type="entry name" value="adh_short"/>
    <property type="match status" value="1"/>
</dbReference>
<keyword evidence="3" id="KW-1185">Reference proteome</keyword>
<dbReference type="SUPFAM" id="SSF51735">
    <property type="entry name" value="NAD(P)-binding Rossmann-fold domains"/>
    <property type="match status" value="1"/>
</dbReference>
<dbReference type="CDD" id="cd05325">
    <property type="entry name" value="carb_red_sniffer_like_SDR_c"/>
    <property type="match status" value="1"/>
</dbReference>
<dbReference type="Gene3D" id="3.40.50.720">
    <property type="entry name" value="NAD(P)-binding Rossmann-like Domain"/>
    <property type="match status" value="1"/>
</dbReference>
<organism evidence="2 3">
    <name type="scientific">Fomitopsis schrenkii</name>
    <name type="common">Brown rot fungus</name>
    <dbReference type="NCBI Taxonomy" id="2126942"/>
    <lineage>
        <taxon>Eukaryota</taxon>
        <taxon>Fungi</taxon>
        <taxon>Dikarya</taxon>
        <taxon>Basidiomycota</taxon>
        <taxon>Agaricomycotina</taxon>
        <taxon>Agaricomycetes</taxon>
        <taxon>Polyporales</taxon>
        <taxon>Fomitopsis</taxon>
    </lineage>
</organism>
<dbReference type="InterPro" id="IPR020904">
    <property type="entry name" value="Sc_DH/Rdtase_CS"/>
</dbReference>
<proteinExistence type="predicted"/>
<dbReference type="PANTHER" id="PTHR45458:SF3">
    <property type="entry name" value="CHAIN DEHYDROGENASE (ATSC), PUTATIVE-RELATED"/>
    <property type="match status" value="1"/>
</dbReference>
<dbReference type="HOGENOM" id="CLU_010194_9_1_1"/>
<evidence type="ECO:0000313" key="2">
    <source>
        <dbReference type="EMBL" id="EPS94627.1"/>
    </source>
</evidence>
<dbReference type="InterPro" id="IPR036291">
    <property type="entry name" value="NAD(P)-bd_dom_sf"/>
</dbReference>